<dbReference type="GO" id="GO:0005730">
    <property type="term" value="C:nucleolus"/>
    <property type="evidence" value="ECO:0007669"/>
    <property type="project" value="UniProtKB-SubCell"/>
</dbReference>
<reference evidence="6 7" key="1">
    <citation type="journal article" date="2017" name="BMC Genomics">
        <title>Whole-genome assembly of Babesia ovata and comparative genomics between closely related pathogens.</title>
        <authorList>
            <person name="Yamagishi J."/>
            <person name="Asada M."/>
            <person name="Hakimi H."/>
            <person name="Tanaka T.Q."/>
            <person name="Sugimoto C."/>
            <person name="Kawazu S."/>
        </authorList>
    </citation>
    <scope>NUCLEOTIDE SEQUENCE [LARGE SCALE GENOMIC DNA]</scope>
    <source>
        <strain evidence="6 7">Miyake</strain>
    </source>
</reference>
<evidence type="ECO:0000256" key="1">
    <source>
        <dbReference type="ARBA" id="ARBA00004604"/>
    </source>
</evidence>
<sequence>MGDDEPTKSSVIYVGNLPKTLTESQIRMYFNQFGTVVSIRLMKSKKTGNSRGYCYVKFETPEIASITAEAMNNYFIDGRVLKVHVKETGDHIRHLFKKGRPILSRRRRLLIRSRDIQASRERAEATINDTLNALGSKGAAAETDVEQLRSRLRSAVERMEAKHSRLGTDIHDSTIRKYKRALELLPASK</sequence>
<dbReference type="CDD" id="cd12307">
    <property type="entry name" value="RRM_NIFK_like"/>
    <property type="match status" value="1"/>
</dbReference>
<evidence type="ECO:0000259" key="5">
    <source>
        <dbReference type="PROSITE" id="PS50102"/>
    </source>
</evidence>
<keyword evidence="7" id="KW-1185">Reference proteome</keyword>
<comment type="subcellular location">
    <subcellularLocation>
        <location evidence="1">Nucleus</location>
        <location evidence="1">Nucleolus</location>
    </subcellularLocation>
</comment>
<protein>
    <submittedName>
        <fullName evidence="6">MKI67 FHA domain-interacting nucleolar phosphoprotein</fullName>
    </submittedName>
</protein>
<dbReference type="SUPFAM" id="SSF54928">
    <property type="entry name" value="RNA-binding domain, RBD"/>
    <property type="match status" value="1"/>
</dbReference>
<dbReference type="Gene3D" id="3.30.70.330">
    <property type="match status" value="1"/>
</dbReference>
<evidence type="ECO:0000256" key="4">
    <source>
        <dbReference type="PROSITE-ProRule" id="PRU00176"/>
    </source>
</evidence>
<dbReference type="AlphaFoldDB" id="A0A2H6KDQ8"/>
<evidence type="ECO:0000256" key="3">
    <source>
        <dbReference type="ARBA" id="ARBA00023242"/>
    </source>
</evidence>
<dbReference type="InterPro" id="IPR035979">
    <property type="entry name" value="RBD_domain_sf"/>
</dbReference>
<keyword evidence="2 4" id="KW-0694">RNA-binding</keyword>
<dbReference type="InterPro" id="IPR012677">
    <property type="entry name" value="Nucleotide-bd_a/b_plait_sf"/>
</dbReference>
<dbReference type="SMART" id="SM00360">
    <property type="entry name" value="RRM"/>
    <property type="match status" value="1"/>
</dbReference>
<dbReference type="Pfam" id="PF00076">
    <property type="entry name" value="RRM_1"/>
    <property type="match status" value="1"/>
</dbReference>
<dbReference type="RefSeq" id="XP_028867368.1">
    <property type="nucleotide sequence ID" value="XM_029011535.1"/>
</dbReference>
<name>A0A2H6KDQ8_9APIC</name>
<dbReference type="GO" id="GO:0003723">
    <property type="term" value="F:RNA binding"/>
    <property type="evidence" value="ECO:0007669"/>
    <property type="project" value="UniProtKB-UniRule"/>
</dbReference>
<gene>
    <name evidence="6" type="ORF">BOVATA_026180</name>
</gene>
<comment type="caution">
    <text evidence="6">The sequence shown here is derived from an EMBL/GenBank/DDBJ whole genome shotgun (WGS) entry which is preliminary data.</text>
</comment>
<feature type="domain" description="RRM" evidence="5">
    <location>
        <begin position="10"/>
        <end position="88"/>
    </location>
</feature>
<accession>A0A2H6KDQ8</accession>
<dbReference type="OrthoDB" id="21467at2759"/>
<dbReference type="EMBL" id="BDSA01000002">
    <property type="protein sequence ID" value="GBE61125.1"/>
    <property type="molecule type" value="Genomic_DNA"/>
</dbReference>
<dbReference type="PANTHER" id="PTHR46754">
    <property type="entry name" value="MKI67 FHA DOMAIN-INTERACTING NUCLEOLAR PHOSPHOPROTEIN"/>
    <property type="match status" value="1"/>
</dbReference>
<dbReference type="GeneID" id="39874895"/>
<keyword evidence="3" id="KW-0539">Nucleus</keyword>
<evidence type="ECO:0000313" key="6">
    <source>
        <dbReference type="EMBL" id="GBE61125.1"/>
    </source>
</evidence>
<dbReference type="Proteomes" id="UP000236319">
    <property type="component" value="Unassembled WGS sequence"/>
</dbReference>
<organism evidence="6 7">
    <name type="scientific">Babesia ovata</name>
    <dbReference type="NCBI Taxonomy" id="189622"/>
    <lineage>
        <taxon>Eukaryota</taxon>
        <taxon>Sar</taxon>
        <taxon>Alveolata</taxon>
        <taxon>Apicomplexa</taxon>
        <taxon>Aconoidasida</taxon>
        <taxon>Piroplasmida</taxon>
        <taxon>Babesiidae</taxon>
        <taxon>Babesia</taxon>
    </lineage>
</organism>
<evidence type="ECO:0000256" key="2">
    <source>
        <dbReference type="ARBA" id="ARBA00022884"/>
    </source>
</evidence>
<evidence type="ECO:0000313" key="7">
    <source>
        <dbReference type="Proteomes" id="UP000236319"/>
    </source>
</evidence>
<dbReference type="VEuPathDB" id="PiroplasmaDB:BOVATA_026180"/>
<dbReference type="PROSITE" id="PS50102">
    <property type="entry name" value="RRM"/>
    <property type="match status" value="1"/>
</dbReference>
<dbReference type="InterPro" id="IPR000504">
    <property type="entry name" value="RRM_dom"/>
</dbReference>
<proteinExistence type="predicted"/>